<accession>A0A1E4SD08</accession>
<dbReference type="OrthoDB" id="444255at2759"/>
<dbReference type="RefSeq" id="XP_020062394.1">
    <property type="nucleotide sequence ID" value="XM_020208926.1"/>
</dbReference>
<evidence type="ECO:0000256" key="4">
    <source>
        <dbReference type="ARBA" id="ARBA00023136"/>
    </source>
</evidence>
<dbReference type="InterPro" id="IPR007074">
    <property type="entry name" value="LicD/FKTN/FKRP_NTP_transf"/>
</dbReference>
<dbReference type="PANTHER" id="PTHR15407">
    <property type="entry name" value="FUKUTIN-RELATED"/>
    <property type="match status" value="1"/>
</dbReference>
<dbReference type="Proteomes" id="UP000094285">
    <property type="component" value="Unassembled WGS sequence"/>
</dbReference>
<dbReference type="GO" id="GO:0016020">
    <property type="term" value="C:membrane"/>
    <property type="evidence" value="ECO:0007669"/>
    <property type="project" value="UniProtKB-SubCell"/>
</dbReference>
<evidence type="ECO:0000259" key="5">
    <source>
        <dbReference type="Pfam" id="PF04991"/>
    </source>
</evidence>
<keyword evidence="3" id="KW-1133">Transmembrane helix</keyword>
<evidence type="ECO:0000256" key="1">
    <source>
        <dbReference type="ARBA" id="ARBA00004167"/>
    </source>
</evidence>
<evidence type="ECO:0000256" key="2">
    <source>
        <dbReference type="ARBA" id="ARBA00022692"/>
    </source>
</evidence>
<evidence type="ECO:0000256" key="3">
    <source>
        <dbReference type="ARBA" id="ARBA00022989"/>
    </source>
</evidence>
<feature type="non-terminal residue" evidence="6">
    <location>
        <position position="1"/>
    </location>
</feature>
<name>A0A1E4SD08_9ASCO</name>
<feature type="domain" description="LicD/FKTN/FKRP nucleotidyltransferase" evidence="5">
    <location>
        <begin position="366"/>
        <end position="481"/>
    </location>
</feature>
<dbReference type="GeneID" id="30983062"/>
<organism evidence="6 7">
    <name type="scientific">Suhomyces tanzawaensis NRRL Y-17324</name>
    <dbReference type="NCBI Taxonomy" id="984487"/>
    <lineage>
        <taxon>Eukaryota</taxon>
        <taxon>Fungi</taxon>
        <taxon>Dikarya</taxon>
        <taxon>Ascomycota</taxon>
        <taxon>Saccharomycotina</taxon>
        <taxon>Pichiomycetes</taxon>
        <taxon>Debaryomycetaceae</taxon>
        <taxon>Suhomyces</taxon>
    </lineage>
</organism>
<gene>
    <name evidence="6" type="ORF">CANTADRAFT_42865</name>
</gene>
<keyword evidence="7" id="KW-1185">Reference proteome</keyword>
<reference evidence="7" key="1">
    <citation type="submission" date="2016-05" db="EMBL/GenBank/DDBJ databases">
        <title>Comparative genomics of biotechnologically important yeasts.</title>
        <authorList>
            <consortium name="DOE Joint Genome Institute"/>
            <person name="Riley R."/>
            <person name="Haridas S."/>
            <person name="Wolfe K.H."/>
            <person name="Lopes M.R."/>
            <person name="Hittinger C.T."/>
            <person name="Goker M."/>
            <person name="Salamov A."/>
            <person name="Wisecaver J."/>
            <person name="Long T.M."/>
            <person name="Aerts A.L."/>
            <person name="Barry K."/>
            <person name="Choi C."/>
            <person name="Clum A."/>
            <person name="Coughlan A.Y."/>
            <person name="Deshpande S."/>
            <person name="Douglass A.P."/>
            <person name="Hanson S.J."/>
            <person name="Klenk H.-P."/>
            <person name="Labutti K."/>
            <person name="Lapidus A."/>
            <person name="Lindquist E."/>
            <person name="Lipzen A."/>
            <person name="Meier-Kolthoff J.P."/>
            <person name="Ohm R.A."/>
            <person name="Otillar R.P."/>
            <person name="Pangilinan J."/>
            <person name="Peng Y."/>
            <person name="Rokas A."/>
            <person name="Rosa C.A."/>
            <person name="Scheuner C."/>
            <person name="Sibirny A.A."/>
            <person name="Slot J.C."/>
            <person name="Stielow J.B."/>
            <person name="Sun H."/>
            <person name="Kurtzman C.P."/>
            <person name="Blackwell M."/>
            <person name="Grigoriev I.V."/>
            <person name="Jeffries T.W."/>
        </authorList>
    </citation>
    <scope>NUCLEOTIDE SEQUENCE [LARGE SCALE GENOMIC DNA]</scope>
    <source>
        <strain evidence="7">NRRL Y-17324</strain>
    </source>
</reference>
<dbReference type="Pfam" id="PF04991">
    <property type="entry name" value="LicD"/>
    <property type="match status" value="1"/>
</dbReference>
<comment type="subcellular location">
    <subcellularLocation>
        <location evidence="1">Membrane</location>
        <topology evidence="1">Single-pass membrane protein</topology>
    </subcellularLocation>
</comment>
<dbReference type="AlphaFoldDB" id="A0A1E4SD08"/>
<proteinExistence type="predicted"/>
<feature type="non-terminal residue" evidence="6">
    <location>
        <position position="699"/>
    </location>
</feature>
<dbReference type="EMBL" id="KV453915">
    <property type="protein sequence ID" value="ODV77272.1"/>
    <property type="molecule type" value="Genomic_DNA"/>
</dbReference>
<keyword evidence="2" id="KW-0812">Transmembrane</keyword>
<sequence>QLHRSIKLHFKNAYNLIVASTSFATDNNPYFEAALVRIYDDKIANDWSNELWDLHREIDYPLDIALPYYYHTQEKPAAQPFDPRFTIAVYLHHLALDPSEVPFHWSDWVDVSRLNKYILNPKKVSDACTSLFDIRSDKQLVDGSTVRDPTHYCTNDADFALGYRIHQFAGQQTENNHEILGKSYLYSTAPSPLKLVFLTNDKGSYTVDVQDPDKPSLQHSLLQNGMIEQMLDQNVLRTSQPLNVQKAYTALTSLRPLPDTPQMTEHQVKIPEEAFNVNPYKIIADFESAPEPLSRSHQAYLDSVRNSVANRDPPKFFYEAKLLQLVSNNWRGEHYDWRFFNGITIGDDQHLVTLHRLLKNYLHFARTHNLKTWIAHGSLLSWYWNGIAFPWDTDVDVQMPIEDLYKLAQDFNQTLVVENAASADGSFDGMGRYFVDVGSSISHRTKGNGRNNIDARFIDIDTGLYIDITGLALTDTPVPDRLKYLANATSGTTTTASIKAYNCRNMHYNTYDELSPLVMTVVENQVGYVPSNFIVALNAEYSPRAMTELFHRDHFYNFHLRMWMPTQTVSDYMTLAEQWLHMRNSTLNNPRVMGEIRTRDFKLAQLKSLGLDDHINLLQDNGFFGEYYKTKQFTWLHQQEMTLLLDPHGQPQAHANLLKRYSPGTGLKPDVFMDLVMRDMKKFSYSTRMNEILALSSLY</sequence>
<protein>
    <recommendedName>
        <fullName evidence="5">LicD/FKTN/FKRP nucleotidyltransferase domain-containing protein</fullName>
    </recommendedName>
</protein>
<evidence type="ECO:0000313" key="7">
    <source>
        <dbReference type="Proteomes" id="UP000094285"/>
    </source>
</evidence>
<evidence type="ECO:0000313" key="6">
    <source>
        <dbReference type="EMBL" id="ODV77272.1"/>
    </source>
</evidence>
<dbReference type="STRING" id="984487.A0A1E4SD08"/>
<dbReference type="GO" id="GO:0009100">
    <property type="term" value="P:glycoprotein metabolic process"/>
    <property type="evidence" value="ECO:0007669"/>
    <property type="project" value="UniProtKB-ARBA"/>
</dbReference>
<dbReference type="InterPro" id="IPR009644">
    <property type="entry name" value="FKTN/MNN4/W02B3.4-1"/>
</dbReference>
<dbReference type="PANTHER" id="PTHR15407:SF28">
    <property type="entry name" value="RIBITOL-5-PHOSPHATE TRANSFERASE FKTN"/>
    <property type="match status" value="1"/>
</dbReference>
<keyword evidence="4" id="KW-0472">Membrane</keyword>